<organism evidence="1">
    <name type="scientific">Salinicola endophyticus</name>
    <dbReference type="NCBI Taxonomy" id="1949083"/>
    <lineage>
        <taxon>Bacteria</taxon>
        <taxon>Pseudomonadati</taxon>
        <taxon>Pseudomonadota</taxon>
        <taxon>Gammaproteobacteria</taxon>
        <taxon>Oceanospirillales</taxon>
        <taxon>Halomonadaceae</taxon>
        <taxon>Salinicola</taxon>
    </lineage>
</organism>
<protein>
    <recommendedName>
        <fullName evidence="2">DUF732 domain-containing protein</fullName>
    </recommendedName>
</protein>
<dbReference type="RefSeq" id="WP_353979423.1">
    <property type="nucleotide sequence ID" value="NZ_CP159578.1"/>
</dbReference>
<reference evidence="1" key="1">
    <citation type="submission" date="2024-06" db="EMBL/GenBank/DDBJ databases">
        <title>Complete genome of Salinicola endophyticus HNIBRBA4755.</title>
        <authorList>
            <person name="Shin S.Y."/>
            <person name="Kang H."/>
            <person name="Song J."/>
        </authorList>
    </citation>
    <scope>NUCLEOTIDE SEQUENCE</scope>
    <source>
        <strain evidence="1">HNIBRBA4755</strain>
    </source>
</reference>
<sequence length="93" mass="9715">MRLITSPLAGVAAGIITLAVLTVASTDLLGPSDYDVQLMQQARYCDGVATWRAEAARGVPPARRYGHPDYDGIAAEICATALSSTNSNAYASN</sequence>
<dbReference type="AlphaFoldDB" id="A0AB74UBT3"/>
<evidence type="ECO:0008006" key="2">
    <source>
        <dbReference type="Google" id="ProtNLM"/>
    </source>
</evidence>
<accession>A0AB74UBT3</accession>
<dbReference type="EMBL" id="CP159578">
    <property type="protein sequence ID" value="XCJ78422.1"/>
    <property type="molecule type" value="Genomic_DNA"/>
</dbReference>
<gene>
    <name evidence="1" type="ORF">ABV408_13380</name>
</gene>
<proteinExistence type="predicted"/>
<name>A0AB74UBT3_9GAMM</name>
<evidence type="ECO:0000313" key="1">
    <source>
        <dbReference type="EMBL" id="XCJ78422.1"/>
    </source>
</evidence>